<evidence type="ECO:0000313" key="2">
    <source>
        <dbReference type="Ensembl" id="ENSSSCP00045046498.1"/>
    </source>
</evidence>
<keyword evidence="1" id="KW-0812">Transmembrane</keyword>
<evidence type="ECO:0000256" key="1">
    <source>
        <dbReference type="SAM" id="Phobius"/>
    </source>
</evidence>
<keyword evidence="1" id="KW-1133">Transmembrane helix</keyword>
<protein>
    <submittedName>
        <fullName evidence="2">Uncharacterized protein</fullName>
    </submittedName>
</protein>
<evidence type="ECO:0000313" key="3">
    <source>
        <dbReference type="Proteomes" id="UP000694728"/>
    </source>
</evidence>
<dbReference type="Ensembl" id="ENSSSCT00045065691.1">
    <property type="protein sequence ID" value="ENSSSCP00045046498.1"/>
    <property type="gene ID" value="ENSSSCG00045037994.1"/>
</dbReference>
<organism evidence="2 3">
    <name type="scientific">Sus scrofa</name>
    <name type="common">Pig</name>
    <dbReference type="NCBI Taxonomy" id="9823"/>
    <lineage>
        <taxon>Eukaryota</taxon>
        <taxon>Metazoa</taxon>
        <taxon>Chordata</taxon>
        <taxon>Craniata</taxon>
        <taxon>Vertebrata</taxon>
        <taxon>Euteleostomi</taxon>
        <taxon>Mammalia</taxon>
        <taxon>Eutheria</taxon>
        <taxon>Laurasiatheria</taxon>
        <taxon>Artiodactyla</taxon>
        <taxon>Suina</taxon>
        <taxon>Suidae</taxon>
        <taxon>Sus</taxon>
    </lineage>
</organism>
<dbReference type="Proteomes" id="UP000694728">
    <property type="component" value="Unplaced"/>
</dbReference>
<feature type="transmembrane region" description="Helical" evidence="1">
    <location>
        <begin position="195"/>
        <end position="213"/>
    </location>
</feature>
<proteinExistence type="predicted"/>
<sequence>MAESYSIVYMYHIFCAHSSVDGHLGCFHVLAVANSAAMNIGVHVSLRVMVFSGEMPRSVIAGSNGSSMFSFLRHLHTAFHSGCTNLQSHQQCASVPFSPHPLQHLLFVDFLMMAILAGVTWYFIVVLICISLIMSDVEHLFMCFVAIGMSSLENCLFRSSAHFLMGLFVFWYGAAEGVYKSWRLIPCQSIHLQRFSPSLWVVFSFCLGFPLLCRNF</sequence>
<accession>A0A8D1J9B7</accession>
<keyword evidence="1" id="KW-0472">Membrane</keyword>
<feature type="transmembrane region" description="Helical" evidence="1">
    <location>
        <begin position="155"/>
        <end position="175"/>
    </location>
</feature>
<feature type="transmembrane region" description="Helical" evidence="1">
    <location>
        <begin position="110"/>
        <end position="134"/>
    </location>
</feature>
<name>A0A8D1J9B7_PIG</name>
<reference evidence="2" key="1">
    <citation type="submission" date="2025-08" db="UniProtKB">
        <authorList>
            <consortium name="Ensembl"/>
        </authorList>
    </citation>
    <scope>IDENTIFICATION</scope>
</reference>
<dbReference type="AlphaFoldDB" id="A0A8D1J9B7"/>